<reference evidence="1 2" key="1">
    <citation type="submission" date="2020-03" db="EMBL/GenBank/DDBJ databases">
        <title>WGS of actinomycetes isolated from Thailand.</title>
        <authorList>
            <person name="Thawai C."/>
        </authorList>
    </citation>
    <scope>NUCLEOTIDE SEQUENCE [LARGE SCALE GENOMIC DNA]</scope>
    <source>
        <strain evidence="1 2">FMUSA5-5</strain>
    </source>
</reference>
<gene>
    <name evidence="1" type="ORF">HCN51_51435</name>
</gene>
<dbReference type="Proteomes" id="UP000696294">
    <property type="component" value="Unassembled WGS sequence"/>
</dbReference>
<sequence length="214" mass="23190">MKGDLEQLKAMVGQYDPARNVTADTQVRAATLETIIGTTPPARGPARPGRHWRLTTALSVCAAVATMTIGWPTIIGSDGPRANAVERDTDGSIKIYVREFNDAKGLEQKLRALGVNAVVDFLPAGMHCSEPRARYAPHDPYLMVSEPPRNGASGFMRLRPERIKPGQTLVYEVGYFSGPQAHYSFDHARLAMGAVATCRLVAGGGFRVTPRSQD</sequence>
<keyword evidence="2" id="KW-1185">Reference proteome</keyword>
<protein>
    <submittedName>
        <fullName evidence="1">Uncharacterized protein</fullName>
    </submittedName>
</protein>
<organism evidence="1 2">
    <name type="scientific">Nonomuraea composti</name>
    <dbReference type="NCBI Taxonomy" id="2720023"/>
    <lineage>
        <taxon>Bacteria</taxon>
        <taxon>Bacillati</taxon>
        <taxon>Actinomycetota</taxon>
        <taxon>Actinomycetes</taxon>
        <taxon>Streptosporangiales</taxon>
        <taxon>Streptosporangiaceae</taxon>
        <taxon>Nonomuraea</taxon>
    </lineage>
</organism>
<proteinExistence type="predicted"/>
<evidence type="ECO:0000313" key="2">
    <source>
        <dbReference type="Proteomes" id="UP000696294"/>
    </source>
</evidence>
<dbReference type="RefSeq" id="WP_168020425.1">
    <property type="nucleotide sequence ID" value="NZ_JAATEP010000072.1"/>
</dbReference>
<comment type="caution">
    <text evidence="1">The sequence shown here is derived from an EMBL/GenBank/DDBJ whole genome shotgun (WGS) entry which is preliminary data.</text>
</comment>
<name>A0ABX1BPI9_9ACTN</name>
<evidence type="ECO:0000313" key="1">
    <source>
        <dbReference type="EMBL" id="NJP97744.1"/>
    </source>
</evidence>
<dbReference type="EMBL" id="JAATEP010000072">
    <property type="protein sequence ID" value="NJP97744.1"/>
    <property type="molecule type" value="Genomic_DNA"/>
</dbReference>
<accession>A0ABX1BPI9</accession>